<name>A0A8D0CXX0_SANLU</name>
<protein>
    <recommendedName>
        <fullName evidence="3">SGNH hydrolase-type esterase domain-containing protein</fullName>
    </recommendedName>
</protein>
<dbReference type="Ensembl" id="ENSSLUT00000019887.1">
    <property type="protein sequence ID" value="ENSSLUP00000019269.1"/>
    <property type="gene ID" value="ENSSLUG00000008938.1"/>
</dbReference>
<reference evidence="1" key="1">
    <citation type="submission" date="2025-08" db="UniProtKB">
        <authorList>
            <consortium name="Ensembl"/>
        </authorList>
    </citation>
    <scope>IDENTIFICATION</scope>
</reference>
<dbReference type="AlphaFoldDB" id="A0A8D0CXX0"/>
<dbReference type="GeneTree" id="ENSGT01150000287615"/>
<accession>A0A8D0CXX0</accession>
<dbReference type="Proteomes" id="UP000694568">
    <property type="component" value="Unplaced"/>
</dbReference>
<proteinExistence type="predicted"/>
<evidence type="ECO:0000313" key="1">
    <source>
        <dbReference type="Ensembl" id="ENSSLUP00000019269.1"/>
    </source>
</evidence>
<keyword evidence="2" id="KW-1185">Reference proteome</keyword>
<organism evidence="1 2">
    <name type="scientific">Sander lucioperca</name>
    <name type="common">Pike-perch</name>
    <name type="synonym">Perca lucioperca</name>
    <dbReference type="NCBI Taxonomy" id="283035"/>
    <lineage>
        <taxon>Eukaryota</taxon>
        <taxon>Metazoa</taxon>
        <taxon>Chordata</taxon>
        <taxon>Craniata</taxon>
        <taxon>Vertebrata</taxon>
        <taxon>Euteleostomi</taxon>
        <taxon>Actinopterygii</taxon>
        <taxon>Neopterygii</taxon>
        <taxon>Teleostei</taxon>
        <taxon>Neoteleostei</taxon>
        <taxon>Acanthomorphata</taxon>
        <taxon>Eupercaria</taxon>
        <taxon>Perciformes</taxon>
        <taxon>Percoidei</taxon>
        <taxon>Percidae</taxon>
        <taxon>Luciopercinae</taxon>
        <taxon>Sander</taxon>
    </lineage>
</organism>
<reference evidence="1" key="2">
    <citation type="submission" date="2025-09" db="UniProtKB">
        <authorList>
            <consortium name="Ensembl"/>
        </authorList>
    </citation>
    <scope>IDENTIFICATION</scope>
</reference>
<evidence type="ECO:0008006" key="3">
    <source>
        <dbReference type="Google" id="ProtNLM"/>
    </source>
</evidence>
<dbReference type="Gene3D" id="3.40.50.12690">
    <property type="match status" value="1"/>
</dbReference>
<evidence type="ECO:0000313" key="2">
    <source>
        <dbReference type="Proteomes" id="UP000694568"/>
    </source>
</evidence>
<dbReference type="SUPFAM" id="SSF52266">
    <property type="entry name" value="SGNH hydrolase"/>
    <property type="match status" value="1"/>
</dbReference>
<dbReference type="Gene3D" id="3.40.50.12700">
    <property type="match status" value="1"/>
</dbReference>
<sequence length="167" mass="18776">MVYPTTSTLVIGSSMVRDLYIPPTPSGPSKVYCFPGAKVRDIQHKLPSILACHAKVDNIIVHVGTNDIRERRSTALRKDFTTLITTLMGTGKRIVISGPLPTYRKGAERWSRLFWLHTWLKPHCASLGIPYVDNFNLFWERPSLLKHDDSCPPGIDPNGKCFLQGNM</sequence>